<keyword evidence="3" id="KW-1185">Reference proteome</keyword>
<proteinExistence type="predicted"/>
<evidence type="ECO:0000313" key="2">
    <source>
        <dbReference type="EMBL" id="TWU34457.1"/>
    </source>
</evidence>
<dbReference type="AlphaFoldDB" id="A0A5C6DF60"/>
<dbReference type="InterPro" id="IPR011487">
    <property type="entry name" value="DUF1598"/>
</dbReference>
<evidence type="ECO:0000256" key="1">
    <source>
        <dbReference type="SAM" id="MobiDB-lite"/>
    </source>
</evidence>
<reference evidence="2 3" key="1">
    <citation type="submission" date="2019-02" db="EMBL/GenBank/DDBJ databases">
        <title>Deep-cultivation of Planctomycetes and their phenomic and genomic characterization uncovers novel biology.</title>
        <authorList>
            <person name="Wiegand S."/>
            <person name="Jogler M."/>
            <person name="Boedeker C."/>
            <person name="Pinto D."/>
            <person name="Vollmers J."/>
            <person name="Rivas-Marin E."/>
            <person name="Kohn T."/>
            <person name="Peeters S.H."/>
            <person name="Heuer A."/>
            <person name="Rast P."/>
            <person name="Oberbeckmann S."/>
            <person name="Bunk B."/>
            <person name="Jeske O."/>
            <person name="Meyerdierks A."/>
            <person name="Storesund J.E."/>
            <person name="Kallscheuer N."/>
            <person name="Luecker S."/>
            <person name="Lage O.M."/>
            <person name="Pohl T."/>
            <person name="Merkel B.J."/>
            <person name="Hornburger P."/>
            <person name="Mueller R.-W."/>
            <person name="Bruemmer F."/>
            <person name="Labrenz M."/>
            <person name="Spormann A.M."/>
            <person name="Op Den Camp H."/>
            <person name="Overmann J."/>
            <person name="Amann R."/>
            <person name="Jetten M.S.M."/>
            <person name="Mascher T."/>
            <person name="Medema M.H."/>
            <person name="Devos D.P."/>
            <person name="Kaster A.-K."/>
            <person name="Ovreas L."/>
            <person name="Rohde M."/>
            <person name="Galperin M.Y."/>
            <person name="Jogler C."/>
        </authorList>
    </citation>
    <scope>NUCLEOTIDE SEQUENCE [LARGE SCALE GENOMIC DNA]</scope>
    <source>
        <strain evidence="2 3">Poly41</strain>
    </source>
</reference>
<evidence type="ECO:0000313" key="3">
    <source>
        <dbReference type="Proteomes" id="UP000319143"/>
    </source>
</evidence>
<feature type="region of interest" description="Disordered" evidence="1">
    <location>
        <begin position="35"/>
        <end position="56"/>
    </location>
</feature>
<gene>
    <name evidence="2" type="ORF">Poly41_46050</name>
</gene>
<feature type="compositionally biased region" description="Basic and acidic residues" evidence="1">
    <location>
        <begin position="498"/>
        <end position="510"/>
    </location>
</feature>
<dbReference type="Pfam" id="PF07643">
    <property type="entry name" value="DUF1598"/>
    <property type="match status" value="1"/>
</dbReference>
<protein>
    <recommendedName>
        <fullName evidence="4">DUF1598 domain-containing protein</fullName>
    </recommendedName>
</protein>
<sequence length="532" mass="58686">MGMELNMSVQRIGQLCLAFCSVLWISSPILLAQSTRSEPVTQDATSNERDPRGGNSMADFQSLMQLIQETVEPTIWQDLGGTSTMAPYPQGVWVNSKDTIQLHQTDELTDLANQAAGVMQPRRTEPADLVAWQQPADLRFVSLRRLANEHAQRKASGTPLSDSILCLAGLSEVKLVFLSDDHDIVLAGSVGGIENHRGWFRDKKTGRSTLRLEFLQACFESAIRQAPFGCTIDPTTDGLQQAASLAVKIRSNDIPVREAPGHLRDAIGMQRVEVFGTAADSMLSYLMVKADRHMKQLALGERAMPEATSNYLDAIDSNLAAGPPHNLLLRLWFTASPHEVLCDPSQHVFFVSGRPVRLSGQNERALATGQRGVLTTDPASDQWVAEFNEHWQSICDEYPMYSALESVFRTAAIAELSRRYATTAPQHSLTNEIAGLGSDRPWTLAVPGQVETMAVLHETRLGRKIHHILVASGGVLVRLGETIPETITIADLGPEVSPGERQREGQDRRIPPQRGGQLEPQRWWWNLGTVTR</sequence>
<comment type="caution">
    <text evidence="2">The sequence shown here is derived from an EMBL/GenBank/DDBJ whole genome shotgun (WGS) entry which is preliminary data.</text>
</comment>
<dbReference type="EMBL" id="SJPV01000008">
    <property type="protein sequence ID" value="TWU34457.1"/>
    <property type="molecule type" value="Genomic_DNA"/>
</dbReference>
<feature type="compositionally biased region" description="Polar residues" evidence="1">
    <location>
        <begin position="35"/>
        <end position="45"/>
    </location>
</feature>
<evidence type="ECO:0008006" key="4">
    <source>
        <dbReference type="Google" id="ProtNLM"/>
    </source>
</evidence>
<feature type="region of interest" description="Disordered" evidence="1">
    <location>
        <begin position="492"/>
        <end position="517"/>
    </location>
</feature>
<dbReference type="OrthoDB" id="233364at2"/>
<accession>A0A5C6DF60</accession>
<name>A0A5C6DF60_9BACT</name>
<organism evidence="2 3">
    <name type="scientific">Novipirellula artificiosorum</name>
    <dbReference type="NCBI Taxonomy" id="2528016"/>
    <lineage>
        <taxon>Bacteria</taxon>
        <taxon>Pseudomonadati</taxon>
        <taxon>Planctomycetota</taxon>
        <taxon>Planctomycetia</taxon>
        <taxon>Pirellulales</taxon>
        <taxon>Pirellulaceae</taxon>
        <taxon>Novipirellula</taxon>
    </lineage>
</organism>
<dbReference type="Proteomes" id="UP000319143">
    <property type="component" value="Unassembled WGS sequence"/>
</dbReference>